<dbReference type="GeneID" id="65128927"/>
<proteinExistence type="predicted"/>
<evidence type="ECO:0000313" key="3">
    <source>
        <dbReference type="Proteomes" id="UP000594063"/>
    </source>
</evidence>
<dbReference type="Gene3D" id="1.20.5.320">
    <property type="entry name" value="6-Phosphogluconate Dehydrogenase, domain 3"/>
    <property type="match status" value="1"/>
</dbReference>
<dbReference type="KEGG" id="vg:65128927"/>
<keyword evidence="3" id="KW-1185">Reference proteome</keyword>
<name>A0A7M1RVL9_9CAUD</name>
<evidence type="ECO:0008006" key="4">
    <source>
        <dbReference type="Google" id="ProtNLM"/>
    </source>
</evidence>
<dbReference type="EMBL" id="MT774380">
    <property type="protein sequence ID" value="QOR58453.1"/>
    <property type="molecule type" value="Genomic_DNA"/>
</dbReference>
<accession>A0A7M1RVL9</accession>
<dbReference type="Proteomes" id="UP000594063">
    <property type="component" value="Segment"/>
</dbReference>
<evidence type="ECO:0000313" key="2">
    <source>
        <dbReference type="EMBL" id="QOR58453.1"/>
    </source>
</evidence>
<feature type="region of interest" description="Disordered" evidence="1">
    <location>
        <begin position="980"/>
        <end position="1001"/>
    </location>
</feature>
<feature type="region of interest" description="Disordered" evidence="1">
    <location>
        <begin position="1042"/>
        <end position="1081"/>
    </location>
</feature>
<dbReference type="RefSeq" id="YP_010110611.1">
    <property type="nucleotide sequence ID" value="NC_055873.1"/>
</dbReference>
<protein>
    <recommendedName>
        <fullName evidence="4">Tail fiber protein</fullName>
    </recommendedName>
</protein>
<organism evidence="2 3">
    <name type="scientific">uncultured phage cr1_1</name>
    <dbReference type="NCBI Taxonomy" id="2772064"/>
    <lineage>
        <taxon>Viruses</taxon>
        <taxon>Duplodnaviria</taxon>
        <taxon>Heunggongvirae</taxon>
        <taxon>Uroviricota</taxon>
        <taxon>Caudoviricetes</taxon>
        <taxon>Crassvirales</taxon>
        <taxon>Suoliviridae</taxon>
        <taxon>Boorivirinae</taxon>
        <taxon>Culoivirus</taxon>
        <taxon>Culoivirus americanus</taxon>
    </lineage>
</organism>
<sequence>MNKKISQFEVTTSFEDNDILTLVQDKTNKIIHKDDFETSLSGTFVTNERVDGIEEDVANLDTKVDNNYTDLSNKIVEGDTNVTNNLSSNINSYYDVLNNKIITLEDKHDKDLTEVNDTVQGWIDTIDDKSTKEQLQNLLNRLIEDENIITALADLIANGGGSGEAPGFHTQPTSTIFPLSGYYYNGDTSDLTTTDTLNQALSKLEGKIRSVEGSIGGDTKYMITSTDNTQPTDGNLYSARRSDLNYISKKVDDTANGYIKFLKGIQGGQTFREGFLGEGASLWPINGRWKLEVDDLFVRGRMTVNELLVNEIKATGGDILVSVADLEILDVTTTPDNDYKCTFDTQDGTVRNPFVEGDQAICQIFDGKNVKRYWRMVSEVGTDYVVLSDSVCEPGSSIPEPKDKIIQLGNRYPGNEDRRSAIMISARGTEGPSVTLYDNIDDFNLVGKDRTVIGKNSRFVGTLSQVSSNGDIIRVPIDRGQFIAGTTYYYYDRVSYNGSLWLCMATQTTSIPSKENDEWLLQVEKGEQGAAGADKAKWVEITGERLFMYDNPNFEGTPKPSVITLYCNTYNIENPVFTWVNRNTNETIGTSQALDVRPDMFGDLRNFVVRCTVVNGKESFYDETQVAKLGDGATGEDAFYIDLSNGNMTVPYDSSGNNPQITITDVYTYVYAYQGTSQLYIDSITAETIEGVATVTVDGDKVTLNTLGSPSARIRLTVNIGSMSFTKDLWINKVQNGENGFDGVDACYVLISGEQVFKYDKEGLVSPSQITLYASSYGIESPTYSWYWKIVGTDDWNLLENEITETLVVSPNGSYFNNSVNEVTFKVECTSALGGAVYQDMLTINKLYDGKDGESPYRGVLTNEAHTVAANWLGEVESSELAKASTNYYLYQGTRKLENSEYTITYTNLDNNAQNQLSIDTNNNKLTVARLGNSFDSTVFKVEFHVPASSSSPVVDVCDFTITKAKGGVPGDFEVSIYCRSNESQPNRPSMTSRPTSGGTYSNGNYWYTDAPSASGYAIWKSTALFDGETGLLKSGEQWTLPTKISGKDGQDGQNGAQGPAGPQGSPGDRGPAGDPGPALNFRGEYNKDATYYKTAELVDVVKRDGVYYMANKATITPGWSSSEWKSLNSFENIATGLLFAEEATIGGWRFSPASSSYFRSTNDVVCFYPSTDGITPFLAAGTGSNKGAISSGGTKITNSKAPLKLWADGIITVGDGSSSSRAGLTGVGTSSDSVRIWAGTNHGNRTSAPFRVLDNGSMVATNGTFTGNVTCTSLIAQNIDSGNFSIPGLKCAGRCNWTGSSTSFGYLFTTKELRMSPSRVATGRFRFTLSGAHSTDYVVLCSIDNPNTNVASGFRGSYQIGPRYSDHFDVHWFDTNGDAHDLTYFNVAFFSY</sequence>
<reference evidence="2 3" key="1">
    <citation type="submission" date="2020-07" db="EMBL/GenBank/DDBJ databases">
        <title>Taxonomic proposal: Crassvirales, a new order of highly abundant and diverse bacterial viruses.</title>
        <authorList>
            <person name="Shkoporov A.N."/>
            <person name="Stockdale S.R."/>
            <person name="Guerin E."/>
            <person name="Ross R.P."/>
            <person name="Hill C."/>
        </authorList>
    </citation>
    <scope>NUCLEOTIDE SEQUENCE [LARGE SCALE GENOMIC DNA]</scope>
</reference>
<evidence type="ECO:0000256" key="1">
    <source>
        <dbReference type="SAM" id="MobiDB-lite"/>
    </source>
</evidence>
<feature type="compositionally biased region" description="Low complexity" evidence="1">
    <location>
        <begin position="1052"/>
        <end position="1070"/>
    </location>
</feature>